<keyword evidence="3" id="KW-0256">Endoplasmic reticulum</keyword>
<dbReference type="InterPro" id="IPR012341">
    <property type="entry name" value="6hp_glycosidase-like_sf"/>
</dbReference>
<dbReference type="InterPro" id="IPR044674">
    <property type="entry name" value="EDEM1/2/3"/>
</dbReference>
<evidence type="ECO:0000256" key="4">
    <source>
        <dbReference type="ARBA" id="ARBA00023180"/>
    </source>
</evidence>
<comment type="caution">
    <text evidence="6">The sequence shown here is derived from an EMBL/GenBank/DDBJ whole genome shotgun (WGS) entry which is preliminary data.</text>
</comment>
<evidence type="ECO:0000256" key="5">
    <source>
        <dbReference type="PIRSR" id="PIRSR601382-2"/>
    </source>
</evidence>
<dbReference type="GO" id="GO:0005975">
    <property type="term" value="P:carbohydrate metabolic process"/>
    <property type="evidence" value="ECO:0007669"/>
    <property type="project" value="InterPro"/>
</dbReference>
<dbReference type="GO" id="GO:0004571">
    <property type="term" value="F:mannosyl-oligosaccharide 1,2-alpha-mannosidase activity"/>
    <property type="evidence" value="ECO:0007669"/>
    <property type="project" value="InterPro"/>
</dbReference>
<feature type="binding site" evidence="5">
    <location>
        <position position="51"/>
    </location>
    <ligand>
        <name>Ca(2+)</name>
        <dbReference type="ChEBI" id="CHEBI:29108"/>
    </ligand>
</feature>
<evidence type="ECO:0000313" key="8">
    <source>
        <dbReference type="Proteomes" id="UP000681720"/>
    </source>
</evidence>
<evidence type="ECO:0008006" key="9">
    <source>
        <dbReference type="Google" id="ProtNLM"/>
    </source>
</evidence>
<dbReference type="InterPro" id="IPR036026">
    <property type="entry name" value="Seven-hairpin_glycosidases"/>
</dbReference>
<keyword evidence="5" id="KW-0106">Calcium</keyword>
<feature type="non-terminal residue" evidence="6">
    <location>
        <position position="61"/>
    </location>
</feature>
<sequence length="61" mass="6998">RMESFFLAETIKYLYLIFDENNFLHANGEYATEHRTASGSCFLDTGYVYNTEAHPIDIGSL</sequence>
<dbReference type="Proteomes" id="UP000681720">
    <property type="component" value="Unassembled WGS sequence"/>
</dbReference>
<proteinExistence type="inferred from homology"/>
<evidence type="ECO:0000313" key="7">
    <source>
        <dbReference type="EMBL" id="CAF4672538.1"/>
    </source>
</evidence>
<comment type="similarity">
    <text evidence="2">Belongs to the glycosyl hydrolase 47 family.</text>
</comment>
<keyword evidence="5" id="KW-0479">Metal-binding</keyword>
<evidence type="ECO:0000313" key="6">
    <source>
        <dbReference type="EMBL" id="CAF4541074.1"/>
    </source>
</evidence>
<dbReference type="GO" id="GO:0005509">
    <property type="term" value="F:calcium ion binding"/>
    <property type="evidence" value="ECO:0007669"/>
    <property type="project" value="InterPro"/>
</dbReference>
<dbReference type="PANTHER" id="PTHR45679:SF6">
    <property type="entry name" value="ER DEGRADATION-ENHANCING ALPHA-MANNOSIDASE-LIKE PROTEIN 2"/>
    <property type="match status" value="1"/>
</dbReference>
<dbReference type="EMBL" id="CAJOBJ010090613">
    <property type="protein sequence ID" value="CAF4541074.1"/>
    <property type="molecule type" value="Genomic_DNA"/>
</dbReference>
<protein>
    <recommendedName>
        <fullName evidence="9">Alpha-1,2-Mannosidase</fullName>
    </recommendedName>
</protein>
<keyword evidence="4" id="KW-0325">Glycoprotein</keyword>
<dbReference type="GO" id="GO:1904380">
    <property type="term" value="P:endoplasmic reticulum mannose trimming"/>
    <property type="evidence" value="ECO:0007669"/>
    <property type="project" value="InterPro"/>
</dbReference>
<dbReference type="InterPro" id="IPR001382">
    <property type="entry name" value="Glyco_hydro_47"/>
</dbReference>
<comment type="subcellular location">
    <subcellularLocation>
        <location evidence="1">Endoplasmic reticulum</location>
    </subcellularLocation>
</comment>
<dbReference type="SUPFAM" id="SSF48225">
    <property type="entry name" value="Seven-hairpin glycosidases"/>
    <property type="match status" value="1"/>
</dbReference>
<evidence type="ECO:0000256" key="2">
    <source>
        <dbReference type="ARBA" id="ARBA00007658"/>
    </source>
</evidence>
<dbReference type="Gene3D" id="1.50.10.10">
    <property type="match status" value="1"/>
</dbReference>
<accession>A0A8S2Y5G0</accession>
<comment type="cofactor">
    <cofactor evidence="5">
        <name>Ca(2+)</name>
        <dbReference type="ChEBI" id="CHEBI:29108"/>
    </cofactor>
</comment>
<dbReference type="PANTHER" id="PTHR45679">
    <property type="entry name" value="ER DEGRADATION-ENHANCING ALPHA-MANNOSIDASE-LIKE PROTEIN 2"/>
    <property type="match status" value="1"/>
</dbReference>
<evidence type="ECO:0000256" key="1">
    <source>
        <dbReference type="ARBA" id="ARBA00004240"/>
    </source>
</evidence>
<evidence type="ECO:0000256" key="3">
    <source>
        <dbReference type="ARBA" id="ARBA00022824"/>
    </source>
</evidence>
<gene>
    <name evidence="6" type="ORF">GIL414_LOCUS36421</name>
    <name evidence="7" type="ORF">GIL414_LOCUS41950</name>
</gene>
<dbReference type="GO" id="GO:0044322">
    <property type="term" value="C:endoplasmic reticulum quality control compartment"/>
    <property type="evidence" value="ECO:0007669"/>
    <property type="project" value="GOC"/>
</dbReference>
<name>A0A8S2Y5G0_9BILA</name>
<reference evidence="6" key="1">
    <citation type="submission" date="2021-02" db="EMBL/GenBank/DDBJ databases">
        <authorList>
            <person name="Nowell W R."/>
        </authorList>
    </citation>
    <scope>NUCLEOTIDE SEQUENCE</scope>
</reference>
<dbReference type="GO" id="GO:0016020">
    <property type="term" value="C:membrane"/>
    <property type="evidence" value="ECO:0007669"/>
    <property type="project" value="InterPro"/>
</dbReference>
<dbReference type="EMBL" id="CAJOBJ010120233">
    <property type="protein sequence ID" value="CAF4672538.1"/>
    <property type="molecule type" value="Genomic_DNA"/>
</dbReference>
<dbReference type="Pfam" id="PF01532">
    <property type="entry name" value="Glyco_hydro_47"/>
    <property type="match status" value="1"/>
</dbReference>
<feature type="non-terminal residue" evidence="6">
    <location>
        <position position="1"/>
    </location>
</feature>
<organism evidence="6 8">
    <name type="scientific">Rotaria magnacalcarata</name>
    <dbReference type="NCBI Taxonomy" id="392030"/>
    <lineage>
        <taxon>Eukaryota</taxon>
        <taxon>Metazoa</taxon>
        <taxon>Spiralia</taxon>
        <taxon>Gnathifera</taxon>
        <taxon>Rotifera</taxon>
        <taxon>Eurotatoria</taxon>
        <taxon>Bdelloidea</taxon>
        <taxon>Philodinida</taxon>
        <taxon>Philodinidae</taxon>
        <taxon>Rotaria</taxon>
    </lineage>
</organism>
<dbReference type="AlphaFoldDB" id="A0A8S2Y5G0"/>